<keyword evidence="3" id="KW-1133">Transmembrane helix</keyword>
<name>A0ABN0YKY1_9CAUL</name>
<dbReference type="NCBIfam" id="TIGR01352">
    <property type="entry name" value="tonB_Cterm"/>
    <property type="match status" value="1"/>
</dbReference>
<dbReference type="Proteomes" id="UP001500791">
    <property type="component" value="Unassembled WGS sequence"/>
</dbReference>
<protein>
    <recommendedName>
        <fullName evidence="5">TonB C-terminal domain-containing protein</fullName>
    </recommendedName>
</protein>
<comment type="subcellular location">
    <subcellularLocation>
        <location evidence="1">Membrane</location>
        <topology evidence="1">Single-pass membrane protein</topology>
    </subcellularLocation>
</comment>
<evidence type="ECO:0000313" key="7">
    <source>
        <dbReference type="Proteomes" id="UP001500791"/>
    </source>
</evidence>
<keyword evidence="7" id="KW-1185">Reference proteome</keyword>
<dbReference type="RefSeq" id="WP_167178181.1">
    <property type="nucleotide sequence ID" value="NZ_BAAAEJ010000009.1"/>
</dbReference>
<dbReference type="InterPro" id="IPR037682">
    <property type="entry name" value="TonB_C"/>
</dbReference>
<evidence type="ECO:0000259" key="5">
    <source>
        <dbReference type="Pfam" id="PF03544"/>
    </source>
</evidence>
<feature type="domain" description="TonB C-terminal" evidence="5">
    <location>
        <begin position="38"/>
        <end position="111"/>
    </location>
</feature>
<keyword evidence="4" id="KW-0472">Membrane</keyword>
<organism evidence="6 7">
    <name type="scientific">Brevundimonas terrae</name>
    <dbReference type="NCBI Taxonomy" id="363631"/>
    <lineage>
        <taxon>Bacteria</taxon>
        <taxon>Pseudomonadati</taxon>
        <taxon>Pseudomonadota</taxon>
        <taxon>Alphaproteobacteria</taxon>
        <taxon>Caulobacterales</taxon>
        <taxon>Caulobacteraceae</taxon>
        <taxon>Brevundimonas</taxon>
    </lineage>
</organism>
<gene>
    <name evidence="6" type="ORF">GCM10009093_26770</name>
</gene>
<dbReference type="EMBL" id="BAAAEJ010000009">
    <property type="protein sequence ID" value="GAA0398856.1"/>
    <property type="molecule type" value="Genomic_DNA"/>
</dbReference>
<keyword evidence="2" id="KW-0812">Transmembrane</keyword>
<evidence type="ECO:0000256" key="4">
    <source>
        <dbReference type="ARBA" id="ARBA00023136"/>
    </source>
</evidence>
<proteinExistence type="predicted"/>
<evidence type="ECO:0000313" key="6">
    <source>
        <dbReference type="EMBL" id="GAA0398856.1"/>
    </source>
</evidence>
<accession>A0ABN0YKY1</accession>
<dbReference type="Gene3D" id="3.30.1150.10">
    <property type="match status" value="1"/>
</dbReference>
<dbReference type="SUPFAM" id="SSF74653">
    <property type="entry name" value="TolA/TonB C-terminal domain"/>
    <property type="match status" value="1"/>
</dbReference>
<evidence type="ECO:0000256" key="3">
    <source>
        <dbReference type="ARBA" id="ARBA00022989"/>
    </source>
</evidence>
<reference evidence="6 7" key="1">
    <citation type="journal article" date="2019" name="Int. J. Syst. Evol. Microbiol.">
        <title>The Global Catalogue of Microorganisms (GCM) 10K type strain sequencing project: providing services to taxonomists for standard genome sequencing and annotation.</title>
        <authorList>
            <consortium name="The Broad Institute Genomics Platform"/>
            <consortium name="The Broad Institute Genome Sequencing Center for Infectious Disease"/>
            <person name="Wu L."/>
            <person name="Ma J."/>
        </authorList>
    </citation>
    <scope>NUCLEOTIDE SEQUENCE [LARGE SCALE GENOMIC DNA]</scope>
    <source>
        <strain evidence="6 7">JCM 13476</strain>
    </source>
</reference>
<evidence type="ECO:0000256" key="1">
    <source>
        <dbReference type="ARBA" id="ARBA00004167"/>
    </source>
</evidence>
<dbReference type="Pfam" id="PF03544">
    <property type="entry name" value="TonB_C"/>
    <property type="match status" value="1"/>
</dbReference>
<comment type="caution">
    <text evidence="6">The sequence shown here is derived from an EMBL/GenBank/DDBJ whole genome shotgun (WGS) entry which is preliminary data.</text>
</comment>
<sequence length="247" mass="27406">MFATVALAALLSDPVAVPVEPEQTPVEWVIRPQATPEDYPVMAGQLALNGYAFVECEADPQGVPVNCLSLTSSPAHLGFDTAAINVVQRGRVLPASIDYTDTRRFTVRVPFKSLPFETHPEWEGPDPTEAQLNAGRQFARNTVMRRPSIAVRMRQVWQLDRLPAEQRDALTAWLNELAPSREKEVADTAIAVARVLAVRGVDSWPNSQPENHAEWRRDMALARPDDSSIAMKEIARRYCATFACVSD</sequence>
<dbReference type="InterPro" id="IPR006260">
    <property type="entry name" value="TonB/TolA_C"/>
</dbReference>
<evidence type="ECO:0000256" key="2">
    <source>
        <dbReference type="ARBA" id="ARBA00022692"/>
    </source>
</evidence>